<protein>
    <submittedName>
        <fullName evidence="2">Uncharacterized protein</fullName>
    </submittedName>
</protein>
<evidence type="ECO:0000313" key="2">
    <source>
        <dbReference type="EMBL" id="KAL2750258.1"/>
    </source>
</evidence>
<feature type="compositionally biased region" description="Polar residues" evidence="1">
    <location>
        <begin position="63"/>
        <end position="83"/>
    </location>
</feature>
<dbReference type="EMBL" id="JAYRBN010000020">
    <property type="protein sequence ID" value="KAL2750258.1"/>
    <property type="molecule type" value="Genomic_DNA"/>
</dbReference>
<comment type="caution">
    <text evidence="2">The sequence shown here is derived from an EMBL/GenBank/DDBJ whole genome shotgun (WGS) entry which is preliminary data.</text>
</comment>
<reference evidence="2 3" key="1">
    <citation type="journal article" date="2024" name="Ann. Entomol. Soc. Am.">
        <title>Genomic analyses of the southern and eastern yellowjacket wasps (Hymenoptera: Vespidae) reveal evolutionary signatures of social life.</title>
        <authorList>
            <person name="Catto M.A."/>
            <person name="Caine P.B."/>
            <person name="Orr S.E."/>
            <person name="Hunt B.G."/>
            <person name="Goodisman M.A.D."/>
        </authorList>
    </citation>
    <scope>NUCLEOTIDE SEQUENCE [LARGE SCALE GENOMIC DNA]</scope>
    <source>
        <strain evidence="2">232</strain>
        <tissue evidence="2">Head and thorax</tissue>
    </source>
</reference>
<accession>A0ABD2D1J8</accession>
<sequence>MTSENDEIVSAVSIACKDLLSDTPREYFACGTHLRITDSKATEGMTFPGELISHNPVRRPSFPDSNSLARTHGNKNFPSPISM</sequence>
<organism evidence="2 3">
    <name type="scientific">Vespula maculifrons</name>
    <name type="common">Eastern yellow jacket</name>
    <name type="synonym">Wasp</name>
    <dbReference type="NCBI Taxonomy" id="7453"/>
    <lineage>
        <taxon>Eukaryota</taxon>
        <taxon>Metazoa</taxon>
        <taxon>Ecdysozoa</taxon>
        <taxon>Arthropoda</taxon>
        <taxon>Hexapoda</taxon>
        <taxon>Insecta</taxon>
        <taxon>Pterygota</taxon>
        <taxon>Neoptera</taxon>
        <taxon>Endopterygota</taxon>
        <taxon>Hymenoptera</taxon>
        <taxon>Apocrita</taxon>
        <taxon>Aculeata</taxon>
        <taxon>Vespoidea</taxon>
        <taxon>Vespidae</taxon>
        <taxon>Vespinae</taxon>
        <taxon>Vespula</taxon>
    </lineage>
</organism>
<dbReference type="Proteomes" id="UP001607303">
    <property type="component" value="Unassembled WGS sequence"/>
</dbReference>
<proteinExistence type="predicted"/>
<dbReference type="AlphaFoldDB" id="A0ABD2D1J8"/>
<evidence type="ECO:0000256" key="1">
    <source>
        <dbReference type="SAM" id="MobiDB-lite"/>
    </source>
</evidence>
<name>A0ABD2D1J8_VESMC</name>
<keyword evidence="3" id="KW-1185">Reference proteome</keyword>
<gene>
    <name evidence="2" type="ORF">V1477_001501</name>
</gene>
<feature type="region of interest" description="Disordered" evidence="1">
    <location>
        <begin position="47"/>
        <end position="83"/>
    </location>
</feature>
<evidence type="ECO:0000313" key="3">
    <source>
        <dbReference type="Proteomes" id="UP001607303"/>
    </source>
</evidence>